<evidence type="ECO:0000256" key="4">
    <source>
        <dbReference type="ARBA" id="ARBA00022989"/>
    </source>
</evidence>
<dbReference type="OrthoDB" id="77989at2759"/>
<dbReference type="EMBL" id="KK207725">
    <property type="protein sequence ID" value="EZF56236.1"/>
    <property type="molecule type" value="Genomic_DNA"/>
</dbReference>
<evidence type="ECO:0008006" key="9">
    <source>
        <dbReference type="Google" id="ProtNLM"/>
    </source>
</evidence>
<keyword evidence="3" id="KW-0496">Mitochondrion</keyword>
<keyword evidence="2" id="KW-0812">Transmembrane</keyword>
<name>A0A022WDN4_TRIRU</name>
<evidence type="ECO:0000256" key="1">
    <source>
        <dbReference type="ARBA" id="ARBA00004370"/>
    </source>
</evidence>
<dbReference type="HOGENOM" id="CLU_029376_1_0_1"/>
<keyword evidence="3" id="KW-0999">Mitochondrion inner membrane</keyword>
<dbReference type="Proteomes" id="UP000023758">
    <property type="component" value="Unassembled WGS sequence"/>
</dbReference>
<evidence type="ECO:0000313" key="8">
    <source>
        <dbReference type="EMBL" id="EZF56236.1"/>
    </source>
</evidence>
<keyword evidence="6" id="KW-0175">Coiled coil</keyword>
<dbReference type="AlphaFoldDB" id="A0A022WDN4"/>
<keyword evidence="4" id="KW-1133">Transmembrane helix</keyword>
<accession>A0A022WDN4</accession>
<comment type="subcellular location">
    <subcellularLocation>
        <location evidence="1">Membrane</location>
    </subcellularLocation>
</comment>
<gene>
    <name evidence="8" type="ORF">H103_01319</name>
</gene>
<feature type="compositionally biased region" description="Low complexity" evidence="7">
    <location>
        <begin position="391"/>
        <end position="408"/>
    </location>
</feature>
<sequence length="541" mass="58615">MNSTPEGPNPLRPYYVPSPIGLSDSHAASKVVSSAAAENIASFGTSARDILSDFDYSDYLGDSSPSVAESIKQLLENAARRYSRVLMSQPFEVAKTILQVYVAEDAAAEVAEERRKLERRRMEQDEAENVFGSDDENSYFTSAAPNASTYAPSSRGHQKAPQRVTDRAGYIPQSAQPKYMLKIRDSSSMLDVLSQLWTTSGPTSIWKASNTTFIYSILLPTLNTFVRSLLSAILGYPEDSFSSFPASDILTSTSPGTDLILSCLSSALSAIILSPIDTARTYLILTPHGRGSRSLLHSIRLLPSPSYMISPHLLPITILTSTLPNLISTSAPLFLKSYLSLDPTLNPSTWSLFSLMAQGLELTVRVPLETVLRRAQIATFTSPALRRPGVTYSAPSIPSPTSSGPPTTLEEASSNSNTPLPTIVPSPQSYRGIIGTMWNIIYEEGTNPTPTDLHTVEQVLGRSPQVGRQGNRQIQKLRKGQGIQGLYRSWRLEMWGIVGLWGSSFLGTLLSGEEVDIAPDSMGKMSLGSTGGHVGTEKGAF</sequence>
<feature type="region of interest" description="Disordered" evidence="7">
    <location>
        <begin position="389"/>
        <end position="425"/>
    </location>
</feature>
<dbReference type="SUPFAM" id="SSF103506">
    <property type="entry name" value="Mitochondrial carrier"/>
    <property type="match status" value="1"/>
</dbReference>
<reference evidence="8" key="1">
    <citation type="submission" date="2014-02" db="EMBL/GenBank/DDBJ databases">
        <title>The Genome Sequence of Trichophyton rubrum (morphotype fischeri) CBS 288.86.</title>
        <authorList>
            <consortium name="The Broad Institute Genomics Platform"/>
            <person name="Cuomo C.A."/>
            <person name="White T.C."/>
            <person name="Graser Y."/>
            <person name="Martinez-Rossi N."/>
            <person name="Heitman J."/>
            <person name="Young S.K."/>
            <person name="Zeng Q."/>
            <person name="Gargeya S."/>
            <person name="Abouelleil A."/>
            <person name="Alvarado L."/>
            <person name="Chapman S.B."/>
            <person name="Gainer-Dewar J."/>
            <person name="Goldberg J."/>
            <person name="Griggs A."/>
            <person name="Gujja S."/>
            <person name="Hansen M."/>
            <person name="Howarth C."/>
            <person name="Imamovic A."/>
            <person name="Larimer J."/>
            <person name="Martinez D."/>
            <person name="Murphy C."/>
            <person name="Pearson M.D."/>
            <person name="Persinoti G."/>
            <person name="Poon T."/>
            <person name="Priest M."/>
            <person name="Roberts A.D."/>
            <person name="Saif S."/>
            <person name="Shea T.D."/>
            <person name="Sykes S.N."/>
            <person name="Wortman J."/>
            <person name="Nusbaum C."/>
            <person name="Birren B."/>
        </authorList>
    </citation>
    <scope>NUCLEOTIDE SEQUENCE [LARGE SCALE GENOMIC DNA]</scope>
    <source>
        <strain evidence="8">CBS 288.86</strain>
    </source>
</reference>
<organism evidence="8">
    <name type="scientific">Trichophyton rubrum CBS 288.86</name>
    <dbReference type="NCBI Taxonomy" id="1215330"/>
    <lineage>
        <taxon>Eukaryota</taxon>
        <taxon>Fungi</taxon>
        <taxon>Dikarya</taxon>
        <taxon>Ascomycota</taxon>
        <taxon>Pezizomycotina</taxon>
        <taxon>Eurotiomycetes</taxon>
        <taxon>Eurotiomycetidae</taxon>
        <taxon>Onygenales</taxon>
        <taxon>Arthrodermataceae</taxon>
        <taxon>Trichophyton</taxon>
    </lineage>
</organism>
<dbReference type="InterPro" id="IPR023395">
    <property type="entry name" value="MCP_dom_sf"/>
</dbReference>
<dbReference type="Gene3D" id="1.50.40.10">
    <property type="entry name" value="Mitochondrial carrier domain"/>
    <property type="match status" value="1"/>
</dbReference>
<protein>
    <recommendedName>
        <fullName evidence="9">Mitochondrial fusion protein</fullName>
    </recommendedName>
</protein>
<keyword evidence="5" id="KW-0472">Membrane</keyword>
<evidence type="ECO:0000256" key="6">
    <source>
        <dbReference type="SAM" id="Coils"/>
    </source>
</evidence>
<dbReference type="GO" id="GO:0016020">
    <property type="term" value="C:membrane"/>
    <property type="evidence" value="ECO:0007669"/>
    <property type="project" value="UniProtKB-SubCell"/>
</dbReference>
<feature type="coiled-coil region" evidence="6">
    <location>
        <begin position="103"/>
        <end position="130"/>
    </location>
</feature>
<feature type="compositionally biased region" description="Polar residues" evidence="7">
    <location>
        <begin position="410"/>
        <end position="425"/>
    </location>
</feature>
<evidence type="ECO:0000256" key="2">
    <source>
        <dbReference type="ARBA" id="ARBA00022692"/>
    </source>
</evidence>
<proteinExistence type="predicted"/>
<evidence type="ECO:0000256" key="5">
    <source>
        <dbReference type="ARBA" id="ARBA00023136"/>
    </source>
</evidence>
<evidence type="ECO:0000256" key="7">
    <source>
        <dbReference type="SAM" id="MobiDB-lite"/>
    </source>
</evidence>
<evidence type="ECO:0000256" key="3">
    <source>
        <dbReference type="ARBA" id="ARBA00022792"/>
    </source>
</evidence>